<accession>A0A6J7X7Z8</accession>
<reference evidence="1" key="1">
    <citation type="submission" date="2020-05" db="EMBL/GenBank/DDBJ databases">
        <authorList>
            <person name="Chiriac C."/>
            <person name="Salcher M."/>
            <person name="Ghai R."/>
            <person name="Kavagutti S V."/>
        </authorList>
    </citation>
    <scope>NUCLEOTIDE SEQUENCE</scope>
</reference>
<gene>
    <name evidence="1" type="ORF">UFOVP742_21</name>
</gene>
<dbReference type="EMBL" id="LR798339">
    <property type="protein sequence ID" value="CAB5224858.1"/>
    <property type="molecule type" value="Genomic_DNA"/>
</dbReference>
<organism evidence="1">
    <name type="scientific">uncultured Caudovirales phage</name>
    <dbReference type="NCBI Taxonomy" id="2100421"/>
    <lineage>
        <taxon>Viruses</taxon>
        <taxon>Duplodnaviria</taxon>
        <taxon>Heunggongvirae</taxon>
        <taxon>Uroviricota</taxon>
        <taxon>Caudoviricetes</taxon>
        <taxon>Peduoviridae</taxon>
        <taxon>Maltschvirus</taxon>
        <taxon>Maltschvirus maltsch</taxon>
    </lineage>
</organism>
<sequence>MKKERHYNVPSQIEMLPTRGAPKGMRQALKKAIDKMDIKLAGKWTRRRNYIFMAAEERRIERKRNLEKWIENANNSIIETPENKRRNLIKTAWKNVIRKENNEKTSNP</sequence>
<name>A0A6J7X7Z8_9CAUD</name>
<evidence type="ECO:0000313" key="1">
    <source>
        <dbReference type="EMBL" id="CAB5224858.1"/>
    </source>
</evidence>
<protein>
    <submittedName>
        <fullName evidence="1">Uncharacterized protein</fullName>
    </submittedName>
</protein>
<proteinExistence type="predicted"/>